<dbReference type="InterPro" id="IPR020845">
    <property type="entry name" value="AMP-binding_CS"/>
</dbReference>
<dbReference type="Gene3D" id="3.40.50.980">
    <property type="match status" value="2"/>
</dbReference>
<dbReference type="InterPro" id="IPR025110">
    <property type="entry name" value="AMP-bd_C"/>
</dbReference>
<evidence type="ECO:0000259" key="4">
    <source>
        <dbReference type="Pfam" id="PF13193"/>
    </source>
</evidence>
<dbReference type="Gene3D" id="3.30.300.30">
    <property type="match status" value="1"/>
</dbReference>
<dbReference type="GO" id="GO:0016405">
    <property type="term" value="F:CoA-ligase activity"/>
    <property type="evidence" value="ECO:0007669"/>
    <property type="project" value="TreeGrafter"/>
</dbReference>
<dbReference type="InterPro" id="IPR045851">
    <property type="entry name" value="AMP-bd_C_sf"/>
</dbReference>
<keyword evidence="2" id="KW-0436">Ligase</keyword>
<accession>A0A137P338</accession>
<organism evidence="5 6">
    <name type="scientific">Conidiobolus coronatus (strain ATCC 28846 / CBS 209.66 / NRRL 28638)</name>
    <name type="common">Delacroixia coronata</name>
    <dbReference type="NCBI Taxonomy" id="796925"/>
    <lineage>
        <taxon>Eukaryota</taxon>
        <taxon>Fungi</taxon>
        <taxon>Fungi incertae sedis</taxon>
        <taxon>Zoopagomycota</taxon>
        <taxon>Entomophthoromycotina</taxon>
        <taxon>Entomophthoromycetes</taxon>
        <taxon>Entomophthorales</taxon>
        <taxon>Ancylistaceae</taxon>
        <taxon>Conidiobolus</taxon>
    </lineage>
</organism>
<evidence type="ECO:0000256" key="2">
    <source>
        <dbReference type="ARBA" id="ARBA00022598"/>
    </source>
</evidence>
<dbReference type="CDD" id="cd05911">
    <property type="entry name" value="Firefly_Luc_like"/>
    <property type="match status" value="1"/>
</dbReference>
<evidence type="ECO:0000259" key="3">
    <source>
        <dbReference type="Pfam" id="PF00501"/>
    </source>
</evidence>
<evidence type="ECO:0000313" key="5">
    <source>
        <dbReference type="EMBL" id="KXN69447.1"/>
    </source>
</evidence>
<dbReference type="Proteomes" id="UP000070444">
    <property type="component" value="Unassembled WGS sequence"/>
</dbReference>
<gene>
    <name evidence="5" type="ORF">CONCODRAFT_40609</name>
</gene>
<dbReference type="Pfam" id="PF00501">
    <property type="entry name" value="AMP-binding"/>
    <property type="match status" value="1"/>
</dbReference>
<evidence type="ECO:0000256" key="1">
    <source>
        <dbReference type="ARBA" id="ARBA00006432"/>
    </source>
</evidence>
<sequence length="550" mass="61491">MTKNNTINSELVHKSLRPALKLVEDQTLPDFVLNHRIKVNNLNYPCFTDALTKESMTYEELHSIVPRLASGLHNNFGIVKDDIVAMFVPNHINFGATMLGITDLGAKISPVNYVYTPNELSNLLKLVKPKLLFTVPELLEISQKALEHPELTNVKLAFLTNEVPLNSNFKQVLSDKPYPKLKFTNTEESKKQVAAILFSSGTTGIPKGVMLSHFNLIANMQQVENILDPYYQPRATFVTVLPFYHLYAMMTDMLLIMHSACSTNVMKKFDFQTYLEIIDKNEIKLNFVAPPVIVQLAKNPIVENYNIRNLKAFFCAAAPLSKDLEDDIFTKFGIKITQGYGMSELSPLSHLNDIPDKRSGAAGYMVANMEQIVVDVATGKRVGPNKRGELRLKGPNVMMGYYKNPEVTKDMFDEEGFMKTGDIVYIDDDGYIYVVDRLKELIKVKGLQVAPAELEAVLLTHPDVADACVIGVSDPVAGELPKGYITLKNPNAPNKPEIVRSIHKYFGEQLAHYKQLKGGVDIIPEIPKSPSGKILRRKLRDLGNAGKPKL</sequence>
<dbReference type="AlphaFoldDB" id="A0A137P338"/>
<dbReference type="PANTHER" id="PTHR24096:SF149">
    <property type="entry name" value="AMP-BINDING DOMAIN-CONTAINING PROTEIN-RELATED"/>
    <property type="match status" value="1"/>
</dbReference>
<dbReference type="OrthoDB" id="10253115at2759"/>
<dbReference type="SUPFAM" id="SSF56801">
    <property type="entry name" value="Acetyl-CoA synthetase-like"/>
    <property type="match status" value="1"/>
</dbReference>
<dbReference type="FunFam" id="3.30.300.30:FF:000007">
    <property type="entry name" value="4-coumarate--CoA ligase 2"/>
    <property type="match status" value="1"/>
</dbReference>
<dbReference type="EMBL" id="KQ964534">
    <property type="protein sequence ID" value="KXN69447.1"/>
    <property type="molecule type" value="Genomic_DNA"/>
</dbReference>
<name>A0A137P338_CONC2</name>
<dbReference type="PROSITE" id="PS00455">
    <property type="entry name" value="AMP_BINDING"/>
    <property type="match status" value="1"/>
</dbReference>
<dbReference type="OMA" id="SRQGWGM"/>
<dbReference type="PANTHER" id="PTHR24096">
    <property type="entry name" value="LONG-CHAIN-FATTY-ACID--COA LIGASE"/>
    <property type="match status" value="1"/>
</dbReference>
<evidence type="ECO:0000313" key="6">
    <source>
        <dbReference type="Proteomes" id="UP000070444"/>
    </source>
</evidence>
<proteinExistence type="inferred from homology"/>
<dbReference type="InterPro" id="IPR000873">
    <property type="entry name" value="AMP-dep_synth/lig_dom"/>
</dbReference>
<keyword evidence="6" id="KW-1185">Reference proteome</keyword>
<feature type="domain" description="AMP-dependent synthetase/ligase" evidence="3">
    <location>
        <begin position="43"/>
        <end position="402"/>
    </location>
</feature>
<feature type="domain" description="AMP-binding enzyme C-terminal" evidence="4">
    <location>
        <begin position="453"/>
        <end position="533"/>
    </location>
</feature>
<reference evidence="5 6" key="1">
    <citation type="journal article" date="2015" name="Genome Biol. Evol.">
        <title>Phylogenomic analyses indicate that early fungi evolved digesting cell walls of algal ancestors of land plants.</title>
        <authorList>
            <person name="Chang Y."/>
            <person name="Wang S."/>
            <person name="Sekimoto S."/>
            <person name="Aerts A.L."/>
            <person name="Choi C."/>
            <person name="Clum A."/>
            <person name="LaButti K.M."/>
            <person name="Lindquist E.A."/>
            <person name="Yee Ngan C."/>
            <person name="Ohm R.A."/>
            <person name="Salamov A.A."/>
            <person name="Grigoriev I.V."/>
            <person name="Spatafora J.W."/>
            <person name="Berbee M.L."/>
        </authorList>
    </citation>
    <scope>NUCLEOTIDE SEQUENCE [LARGE SCALE GENOMIC DNA]</scope>
    <source>
        <strain evidence="5 6">NRRL 28638</strain>
    </source>
</reference>
<dbReference type="Gene3D" id="2.30.38.10">
    <property type="entry name" value="Luciferase, Domain 3"/>
    <property type="match status" value="1"/>
</dbReference>
<protein>
    <submittedName>
        <fullName evidence="5">Acetyl-CoA synthetase-like protein</fullName>
    </submittedName>
</protein>
<comment type="similarity">
    <text evidence="1">Belongs to the ATP-dependent AMP-binding enzyme family.</text>
</comment>
<dbReference type="STRING" id="796925.A0A137P338"/>
<dbReference type="Pfam" id="PF13193">
    <property type="entry name" value="AMP-binding_C"/>
    <property type="match status" value="1"/>
</dbReference>